<dbReference type="GO" id="GO:0008781">
    <property type="term" value="F:N-acylneuraminate cytidylyltransferase activity"/>
    <property type="evidence" value="ECO:0007669"/>
    <property type="project" value="TreeGrafter"/>
</dbReference>
<dbReference type="InterPro" id="IPR036412">
    <property type="entry name" value="HAD-like_sf"/>
</dbReference>
<evidence type="ECO:0000313" key="8">
    <source>
        <dbReference type="Proteomes" id="UP000177676"/>
    </source>
</evidence>
<dbReference type="GO" id="GO:0046872">
    <property type="term" value="F:metal ion binding"/>
    <property type="evidence" value="ECO:0007669"/>
    <property type="project" value="UniProtKB-KW"/>
</dbReference>
<comment type="subunit">
    <text evidence="3">Homotetramer.</text>
</comment>
<gene>
    <name evidence="7" type="ORF">A3I92_01930</name>
</gene>
<dbReference type="EMBL" id="MGKS01000013">
    <property type="protein sequence ID" value="OGN32514.1"/>
    <property type="molecule type" value="Genomic_DNA"/>
</dbReference>
<sequence>MTSRNKTDQVLNLFQNIKLLALDCDGVMTDGTTLVGTAQFNSELQKMGGATGLELARFNHRDGAGIHALIESGVPVIMITSQRSAYVANRGEKLFEANGRDPRKFYYFYRVDSKPECLLNYLAECHAEIHPAKVCYMGDDLGDIAIMKMVGLPVAVKDAQPEVKEIALYITEKTGGDGAVREVCDLIRKARQK</sequence>
<keyword evidence="4" id="KW-0479">Metal-binding</keyword>
<dbReference type="SUPFAM" id="SSF56784">
    <property type="entry name" value="HAD-like"/>
    <property type="match status" value="1"/>
</dbReference>
<protein>
    <recommendedName>
        <fullName evidence="9">3-deoxy-D-manno-octulosonate 8-phosphate phosphatase</fullName>
    </recommendedName>
</protein>
<keyword evidence="5" id="KW-0378">Hydrolase</keyword>
<evidence type="ECO:0000256" key="5">
    <source>
        <dbReference type="ARBA" id="ARBA00022801"/>
    </source>
</evidence>
<evidence type="ECO:0000256" key="2">
    <source>
        <dbReference type="ARBA" id="ARBA00005893"/>
    </source>
</evidence>
<dbReference type="InterPro" id="IPR010023">
    <property type="entry name" value="KdsC_fam"/>
</dbReference>
<evidence type="ECO:0000256" key="1">
    <source>
        <dbReference type="ARBA" id="ARBA00001946"/>
    </source>
</evidence>
<dbReference type="PANTHER" id="PTHR21485:SF3">
    <property type="entry name" value="N-ACYLNEURAMINATE CYTIDYLYLTRANSFERASE"/>
    <property type="match status" value="1"/>
</dbReference>
<dbReference type="SFLD" id="SFLDG01136">
    <property type="entry name" value="C1.6:_Phosphoserine_Phosphatas"/>
    <property type="match status" value="1"/>
</dbReference>
<dbReference type="PANTHER" id="PTHR21485">
    <property type="entry name" value="HAD SUPERFAMILY MEMBERS CMAS AND KDSC"/>
    <property type="match status" value="1"/>
</dbReference>
<dbReference type="AlphaFoldDB" id="A0A1F8H4J9"/>
<proteinExistence type="inferred from homology"/>
<organism evidence="7 8">
    <name type="scientific">Candidatus Yanofskybacteria bacterium RIFCSPLOWO2_02_FULL_43_10b</name>
    <dbReference type="NCBI Taxonomy" id="1802704"/>
    <lineage>
        <taxon>Bacteria</taxon>
        <taxon>Candidatus Yanofskyibacteriota</taxon>
    </lineage>
</organism>
<comment type="similarity">
    <text evidence="2">Belongs to the KdsC family.</text>
</comment>
<evidence type="ECO:0000256" key="3">
    <source>
        <dbReference type="ARBA" id="ARBA00011881"/>
    </source>
</evidence>
<evidence type="ECO:0008006" key="9">
    <source>
        <dbReference type="Google" id="ProtNLM"/>
    </source>
</evidence>
<evidence type="ECO:0000256" key="6">
    <source>
        <dbReference type="ARBA" id="ARBA00022842"/>
    </source>
</evidence>
<dbReference type="Proteomes" id="UP000177676">
    <property type="component" value="Unassembled WGS sequence"/>
</dbReference>
<name>A0A1F8H4J9_9BACT</name>
<dbReference type="Gene3D" id="3.40.50.1000">
    <property type="entry name" value="HAD superfamily/HAD-like"/>
    <property type="match status" value="1"/>
</dbReference>
<dbReference type="InterPro" id="IPR050793">
    <property type="entry name" value="CMP-NeuNAc_synthase"/>
</dbReference>
<comment type="caution">
    <text evidence="7">The sequence shown here is derived from an EMBL/GenBank/DDBJ whole genome shotgun (WGS) entry which is preliminary data.</text>
</comment>
<comment type="cofactor">
    <cofactor evidence="1">
        <name>Mg(2+)</name>
        <dbReference type="ChEBI" id="CHEBI:18420"/>
    </cofactor>
</comment>
<dbReference type="InterPro" id="IPR023214">
    <property type="entry name" value="HAD_sf"/>
</dbReference>
<accession>A0A1F8H4J9</accession>
<dbReference type="SFLD" id="SFLDG01138">
    <property type="entry name" value="C1.6.2:_Deoxy-d-mannose-octulo"/>
    <property type="match status" value="1"/>
</dbReference>
<dbReference type="GO" id="GO:0016788">
    <property type="term" value="F:hydrolase activity, acting on ester bonds"/>
    <property type="evidence" value="ECO:0007669"/>
    <property type="project" value="InterPro"/>
</dbReference>
<keyword evidence="6" id="KW-0460">Magnesium</keyword>
<evidence type="ECO:0000313" key="7">
    <source>
        <dbReference type="EMBL" id="OGN32514.1"/>
    </source>
</evidence>
<evidence type="ECO:0000256" key="4">
    <source>
        <dbReference type="ARBA" id="ARBA00022723"/>
    </source>
</evidence>
<dbReference type="Pfam" id="PF08282">
    <property type="entry name" value="Hydrolase_3"/>
    <property type="match status" value="1"/>
</dbReference>
<dbReference type="SFLD" id="SFLDS00003">
    <property type="entry name" value="Haloacid_Dehalogenase"/>
    <property type="match status" value="1"/>
</dbReference>
<reference evidence="7 8" key="1">
    <citation type="journal article" date="2016" name="Nat. Commun.">
        <title>Thousands of microbial genomes shed light on interconnected biogeochemical processes in an aquifer system.</title>
        <authorList>
            <person name="Anantharaman K."/>
            <person name="Brown C.T."/>
            <person name="Hug L.A."/>
            <person name="Sharon I."/>
            <person name="Castelle C.J."/>
            <person name="Probst A.J."/>
            <person name="Thomas B.C."/>
            <person name="Singh A."/>
            <person name="Wilkins M.J."/>
            <person name="Karaoz U."/>
            <person name="Brodie E.L."/>
            <person name="Williams K.H."/>
            <person name="Hubbard S.S."/>
            <person name="Banfield J.F."/>
        </authorList>
    </citation>
    <scope>NUCLEOTIDE SEQUENCE [LARGE SCALE GENOMIC DNA]</scope>
</reference>